<evidence type="ECO:0000256" key="8">
    <source>
        <dbReference type="ARBA" id="ARBA00022679"/>
    </source>
</evidence>
<name>A0A553NX12_TIGCA</name>
<dbReference type="PROSITE" id="PS00518">
    <property type="entry name" value="ZF_RING_1"/>
    <property type="match status" value="1"/>
</dbReference>
<evidence type="ECO:0000256" key="11">
    <source>
        <dbReference type="ARBA" id="ARBA00022786"/>
    </source>
</evidence>
<dbReference type="Proteomes" id="UP000318571">
    <property type="component" value="Chromosome 9"/>
</dbReference>
<dbReference type="OrthoDB" id="10064108at2759"/>
<organism evidence="19 20">
    <name type="scientific">Tigriopus californicus</name>
    <name type="common">Marine copepod</name>
    <dbReference type="NCBI Taxonomy" id="6832"/>
    <lineage>
        <taxon>Eukaryota</taxon>
        <taxon>Metazoa</taxon>
        <taxon>Ecdysozoa</taxon>
        <taxon>Arthropoda</taxon>
        <taxon>Crustacea</taxon>
        <taxon>Multicrustacea</taxon>
        <taxon>Hexanauplia</taxon>
        <taxon>Copepoda</taxon>
        <taxon>Harpacticoida</taxon>
        <taxon>Harpacticidae</taxon>
        <taxon>Tigriopus</taxon>
    </lineage>
</organism>
<proteinExistence type="inferred from homology"/>
<dbReference type="GO" id="GO:0000976">
    <property type="term" value="F:transcription cis-regulatory region binding"/>
    <property type="evidence" value="ECO:0007669"/>
    <property type="project" value="TreeGrafter"/>
</dbReference>
<feature type="region of interest" description="Disordered" evidence="17">
    <location>
        <begin position="738"/>
        <end position="823"/>
    </location>
</feature>
<keyword evidence="9" id="KW-0479">Metal-binding</keyword>
<feature type="compositionally biased region" description="Polar residues" evidence="17">
    <location>
        <begin position="791"/>
        <end position="802"/>
    </location>
</feature>
<evidence type="ECO:0000256" key="5">
    <source>
        <dbReference type="ARBA" id="ARBA00008117"/>
    </source>
</evidence>
<dbReference type="GO" id="GO:0061630">
    <property type="term" value="F:ubiquitin protein ligase activity"/>
    <property type="evidence" value="ECO:0007669"/>
    <property type="project" value="UniProtKB-EC"/>
</dbReference>
<keyword evidence="8" id="KW-0808">Transferase</keyword>
<keyword evidence="12" id="KW-0862">Zinc</keyword>
<dbReference type="GO" id="GO:0005634">
    <property type="term" value="C:nucleus"/>
    <property type="evidence" value="ECO:0007669"/>
    <property type="project" value="UniProtKB-SubCell"/>
</dbReference>
<feature type="region of interest" description="Disordered" evidence="17">
    <location>
        <begin position="447"/>
        <end position="482"/>
    </location>
</feature>
<evidence type="ECO:0000256" key="1">
    <source>
        <dbReference type="ARBA" id="ARBA00000900"/>
    </source>
</evidence>
<evidence type="ECO:0000259" key="18">
    <source>
        <dbReference type="PROSITE" id="PS50089"/>
    </source>
</evidence>
<comment type="similarity">
    <text evidence="5">Belongs to the RNF10 family.</text>
</comment>
<comment type="subcellular location">
    <subcellularLocation>
        <location evidence="3">Cytoplasm</location>
    </subcellularLocation>
    <subcellularLocation>
        <location evidence="2">Nucleus</location>
    </subcellularLocation>
</comment>
<feature type="compositionally biased region" description="Low complexity" evidence="17">
    <location>
        <begin position="24"/>
        <end position="46"/>
    </location>
</feature>
<dbReference type="CDD" id="cd16536">
    <property type="entry name" value="RING-HC_RNF10"/>
    <property type="match status" value="1"/>
</dbReference>
<dbReference type="SMART" id="SM00184">
    <property type="entry name" value="RING"/>
    <property type="match status" value="1"/>
</dbReference>
<dbReference type="FunFam" id="3.30.40.10:FF:000112">
    <property type="entry name" value="RING finger protein 10"/>
    <property type="match status" value="1"/>
</dbReference>
<keyword evidence="13" id="KW-0539">Nucleus</keyword>
<evidence type="ECO:0000256" key="15">
    <source>
        <dbReference type="ARBA" id="ARBA00035390"/>
    </source>
</evidence>
<evidence type="ECO:0000256" key="14">
    <source>
        <dbReference type="ARBA" id="ARBA00035131"/>
    </source>
</evidence>
<dbReference type="PANTHER" id="PTHR12983">
    <property type="entry name" value="RING FINGER 10 FAMILY MEMBER"/>
    <property type="match status" value="1"/>
</dbReference>
<dbReference type="InterPro" id="IPR027370">
    <property type="entry name" value="Znf-RING_euk"/>
</dbReference>
<dbReference type="InterPro" id="IPR017907">
    <property type="entry name" value="Znf_RING_CS"/>
</dbReference>
<dbReference type="STRING" id="6832.A0A553NX12"/>
<keyword evidence="11" id="KW-0833">Ubl conjugation pathway</keyword>
<evidence type="ECO:0000256" key="6">
    <source>
        <dbReference type="ARBA" id="ARBA00012483"/>
    </source>
</evidence>
<feature type="region of interest" description="Disordered" evidence="17">
    <location>
        <begin position="18"/>
        <end position="133"/>
    </location>
</feature>
<feature type="domain" description="RING-type" evidence="18">
    <location>
        <begin position="253"/>
        <end position="294"/>
    </location>
</feature>
<dbReference type="PROSITE" id="PS50089">
    <property type="entry name" value="ZF_RING_2"/>
    <property type="match status" value="1"/>
</dbReference>
<protein>
    <recommendedName>
        <fullName evidence="14">E3 ubiquitin-protein ligase RNF10</fullName>
        <ecNumber evidence="6">2.3.2.27</ecNumber>
    </recommendedName>
    <alternativeName>
        <fullName evidence="15">RING finger protein 10</fullName>
    </alternativeName>
</protein>
<evidence type="ECO:0000256" key="10">
    <source>
        <dbReference type="ARBA" id="ARBA00022771"/>
    </source>
</evidence>
<keyword evidence="10 16" id="KW-0863">Zinc-finger</keyword>
<dbReference type="OMA" id="SENANKY"/>
<feature type="compositionally biased region" description="Basic residues" evidence="17">
    <location>
        <begin position="806"/>
        <end position="816"/>
    </location>
</feature>
<dbReference type="EC" id="2.3.2.27" evidence="6"/>
<evidence type="ECO:0000313" key="20">
    <source>
        <dbReference type="Proteomes" id="UP000318571"/>
    </source>
</evidence>
<keyword evidence="7" id="KW-0963">Cytoplasm</keyword>
<dbReference type="GO" id="GO:0008270">
    <property type="term" value="F:zinc ion binding"/>
    <property type="evidence" value="ECO:0007669"/>
    <property type="project" value="UniProtKB-KW"/>
</dbReference>
<dbReference type="InterPro" id="IPR013083">
    <property type="entry name" value="Znf_RING/FYVE/PHD"/>
</dbReference>
<dbReference type="GO" id="GO:0045944">
    <property type="term" value="P:positive regulation of transcription by RNA polymerase II"/>
    <property type="evidence" value="ECO:0007669"/>
    <property type="project" value="TreeGrafter"/>
</dbReference>
<gene>
    <name evidence="19" type="ORF">TCAL_02333</name>
</gene>
<evidence type="ECO:0000256" key="13">
    <source>
        <dbReference type="ARBA" id="ARBA00023242"/>
    </source>
</evidence>
<comment type="caution">
    <text evidence="19">The sequence shown here is derived from an EMBL/GenBank/DDBJ whole genome shotgun (WGS) entry which is preliminary data.</text>
</comment>
<sequence length="823" mass="90987">MSSSPGLIALPVAASSRSLPLTPPAAVSMASAPPLPPSASSAPRSSSHQRNPGLINANGGLDAKKGDSLPGFHHGKSGKSASARHRGSRGPKPDSVQGGARSHTNSNQPQTYGKGRFQPKRSAQRHSSGYQSEDSVALAVAPADEFEYGSVFKSGCKKRNFNHLLNFQYEPRGINQPRRQTGEYNARSYGGTRRKNSGNYRPKYKKEQYLQANCQFVVRTDGDYTANLTNPDCIVDWDLVEQVGLKTSGVPSCPICLYPPTAAKIARCGHIFCWSCILHYLALSDYPSRDCPICFVAIFKQDLKSVVSLLHSDYNTGSEIEMRLMRRERSSLFAVPVGQYHPEINKKHPSVSMANNSYSQLLLASPFEVANEIIARERNELEEQYRCDKDEPESCFIQEALQYLTQREALIRACKGFTATNNIKGHSLTEVKELQEIPAPVDKLANTMANSPLSKSPDGDEDVGQLERPRHLSSSSDGASSVEIEMEDDAITAEDLDLSNLQPANKNEEDGVNSSEVLSRSNVPKDTFYFYQSADGQPIYLHALNVQMLVHQFGSFENCPSVIKGKIVEKDSTAMSEDLRNRLRYLRHLPITSMFEVCELQLSIPAHFSPETLALFKEQIESRRRKRARRARDEKRREKKIQLEEDKLLGKFPGAKLRIESEFHFPEVGRGPALLDIEHPTLNESFASSRSTESLDSVEGNVGLASQGVQWGRPRPVDETIHESAPASKSFATMLRRGAPNHSSALKRSETFPTPVAPRPTNHSDSEPEPEGYVPPPPQAKLGDSLAQALEQFSLNKAQNPISKDKGRKKGKKMKGTKFSLTG</sequence>
<keyword evidence="20" id="KW-1185">Reference proteome</keyword>
<evidence type="ECO:0000256" key="4">
    <source>
        <dbReference type="ARBA" id="ARBA00004906"/>
    </source>
</evidence>
<comment type="catalytic activity">
    <reaction evidence="1">
        <text>S-ubiquitinyl-[E2 ubiquitin-conjugating enzyme]-L-cysteine + [acceptor protein]-L-lysine = [E2 ubiquitin-conjugating enzyme]-L-cysteine + N(6)-ubiquitinyl-[acceptor protein]-L-lysine.</text>
        <dbReference type="EC" id="2.3.2.27"/>
    </reaction>
</comment>
<evidence type="ECO:0000313" key="19">
    <source>
        <dbReference type="EMBL" id="TRY69969.1"/>
    </source>
</evidence>
<evidence type="ECO:0000256" key="2">
    <source>
        <dbReference type="ARBA" id="ARBA00004123"/>
    </source>
</evidence>
<feature type="compositionally biased region" description="Polar residues" evidence="17">
    <location>
        <begin position="102"/>
        <end position="111"/>
    </location>
</feature>
<evidence type="ECO:0000256" key="12">
    <source>
        <dbReference type="ARBA" id="ARBA00022833"/>
    </source>
</evidence>
<evidence type="ECO:0000256" key="16">
    <source>
        <dbReference type="PROSITE-ProRule" id="PRU00175"/>
    </source>
</evidence>
<evidence type="ECO:0000256" key="9">
    <source>
        <dbReference type="ARBA" id="ARBA00022723"/>
    </source>
</evidence>
<dbReference type="InterPro" id="IPR039739">
    <property type="entry name" value="MAG2/RNF10"/>
</dbReference>
<reference evidence="19 20" key="1">
    <citation type="journal article" date="2018" name="Nat. Ecol. Evol.">
        <title>Genomic signatures of mitonuclear coevolution across populations of Tigriopus californicus.</title>
        <authorList>
            <person name="Barreto F.S."/>
            <person name="Watson E.T."/>
            <person name="Lima T.G."/>
            <person name="Willett C.S."/>
            <person name="Edmands S."/>
            <person name="Li W."/>
            <person name="Burton R.S."/>
        </authorList>
    </citation>
    <scope>NUCLEOTIDE SEQUENCE [LARGE SCALE GENOMIC DNA]</scope>
    <source>
        <strain evidence="19 20">San Diego</strain>
    </source>
</reference>
<dbReference type="SUPFAM" id="SSF57850">
    <property type="entry name" value="RING/U-box"/>
    <property type="match status" value="1"/>
</dbReference>
<dbReference type="EMBL" id="VCGU01000009">
    <property type="protein sequence ID" value="TRY69969.1"/>
    <property type="molecule type" value="Genomic_DNA"/>
</dbReference>
<evidence type="ECO:0000256" key="17">
    <source>
        <dbReference type="SAM" id="MobiDB-lite"/>
    </source>
</evidence>
<dbReference type="Pfam" id="PF13445">
    <property type="entry name" value="zf-RING_UBOX"/>
    <property type="match status" value="1"/>
</dbReference>
<dbReference type="Gene3D" id="3.30.40.10">
    <property type="entry name" value="Zinc/RING finger domain, C3HC4 (zinc finger)"/>
    <property type="match status" value="1"/>
</dbReference>
<evidence type="ECO:0000256" key="3">
    <source>
        <dbReference type="ARBA" id="ARBA00004496"/>
    </source>
</evidence>
<comment type="pathway">
    <text evidence="4">Protein modification; protein ubiquitination.</text>
</comment>
<dbReference type="AlphaFoldDB" id="A0A553NX12"/>
<dbReference type="InterPro" id="IPR001841">
    <property type="entry name" value="Znf_RING"/>
</dbReference>
<accession>A0A553NX12</accession>
<feature type="compositionally biased region" description="Basic residues" evidence="17">
    <location>
        <begin position="73"/>
        <end position="89"/>
    </location>
</feature>
<dbReference type="PANTHER" id="PTHR12983:SF9">
    <property type="entry name" value="E3 UBIQUITIN-PROTEIN LIGASE RNF10"/>
    <property type="match status" value="1"/>
</dbReference>
<dbReference type="GO" id="GO:0005737">
    <property type="term" value="C:cytoplasm"/>
    <property type="evidence" value="ECO:0007669"/>
    <property type="project" value="UniProtKB-SubCell"/>
</dbReference>
<feature type="region of interest" description="Disordered" evidence="17">
    <location>
        <begin position="174"/>
        <end position="200"/>
    </location>
</feature>
<evidence type="ECO:0000256" key="7">
    <source>
        <dbReference type="ARBA" id="ARBA00022490"/>
    </source>
</evidence>